<evidence type="ECO:0000256" key="3">
    <source>
        <dbReference type="ARBA" id="ARBA00023136"/>
    </source>
</evidence>
<protein>
    <recommendedName>
        <fullName evidence="4">Type II/III secretion system secretin-like domain-containing protein</fullName>
    </recommendedName>
</protein>
<accession>A0A3B0U027</accession>
<dbReference type="InterPro" id="IPR001775">
    <property type="entry name" value="GspD/PilQ"/>
</dbReference>
<keyword evidence="2" id="KW-0732">Signal</keyword>
<dbReference type="AlphaFoldDB" id="A0A3B0U027"/>
<proteinExistence type="predicted"/>
<dbReference type="GO" id="GO:0009306">
    <property type="term" value="P:protein secretion"/>
    <property type="evidence" value="ECO:0007669"/>
    <property type="project" value="InterPro"/>
</dbReference>
<dbReference type="PANTHER" id="PTHR30332">
    <property type="entry name" value="PROBABLE GENERAL SECRETION PATHWAY PROTEIN D"/>
    <property type="match status" value="1"/>
</dbReference>
<dbReference type="PRINTS" id="PR01032">
    <property type="entry name" value="PHAGEIV"/>
</dbReference>
<keyword evidence="3" id="KW-0472">Membrane</keyword>
<dbReference type="InterPro" id="IPR004846">
    <property type="entry name" value="T2SS/T3SS_dom"/>
</dbReference>
<reference evidence="5" key="1">
    <citation type="submission" date="2018-06" db="EMBL/GenBank/DDBJ databases">
        <authorList>
            <person name="Zhirakovskaya E."/>
        </authorList>
    </citation>
    <scope>NUCLEOTIDE SEQUENCE</scope>
</reference>
<evidence type="ECO:0000313" key="5">
    <source>
        <dbReference type="EMBL" id="VAW17729.1"/>
    </source>
</evidence>
<sequence length="170" mass="18347">MTDILSSPNITTINNEEAKILVGSTEPYVTSTTTTPAAGPTTIAEAVNFIEVGVKLYVTPTIHDDGFITMKIKPEVSTVTRNITTSNNNTIPVVETAEAETTVVVKDGITIVIGGLIKDEKIKSTKKIPLFGDIPFLGAAFRNETDLVRKTEIVIFLTPHIITGDVDFDQ</sequence>
<gene>
    <name evidence="5" type="ORF">MNBD_BACTEROID05-766</name>
</gene>
<feature type="domain" description="Type II/III secretion system secretin-like" evidence="4">
    <location>
        <begin position="3"/>
        <end position="162"/>
    </location>
</feature>
<dbReference type="EMBL" id="UOEN01000387">
    <property type="protein sequence ID" value="VAW17729.1"/>
    <property type="molecule type" value="Genomic_DNA"/>
</dbReference>
<dbReference type="InterPro" id="IPR050810">
    <property type="entry name" value="Bact_Secretion_Sys_Channel"/>
</dbReference>
<comment type="subcellular location">
    <subcellularLocation>
        <location evidence="1">Membrane</location>
    </subcellularLocation>
</comment>
<dbReference type="GO" id="GO:0016020">
    <property type="term" value="C:membrane"/>
    <property type="evidence" value="ECO:0007669"/>
    <property type="project" value="UniProtKB-SubCell"/>
</dbReference>
<name>A0A3B0U027_9ZZZZ</name>
<evidence type="ECO:0000259" key="4">
    <source>
        <dbReference type="Pfam" id="PF00263"/>
    </source>
</evidence>
<dbReference type="Pfam" id="PF00263">
    <property type="entry name" value="Secretin"/>
    <property type="match status" value="1"/>
</dbReference>
<evidence type="ECO:0000256" key="2">
    <source>
        <dbReference type="ARBA" id="ARBA00022729"/>
    </source>
</evidence>
<dbReference type="PANTHER" id="PTHR30332:SF24">
    <property type="entry name" value="SECRETIN GSPD-RELATED"/>
    <property type="match status" value="1"/>
</dbReference>
<dbReference type="PRINTS" id="PR00811">
    <property type="entry name" value="BCTERIALGSPD"/>
</dbReference>
<dbReference type="GO" id="GO:0015627">
    <property type="term" value="C:type II protein secretion system complex"/>
    <property type="evidence" value="ECO:0007669"/>
    <property type="project" value="TreeGrafter"/>
</dbReference>
<evidence type="ECO:0000256" key="1">
    <source>
        <dbReference type="ARBA" id="ARBA00004370"/>
    </source>
</evidence>
<organism evidence="5">
    <name type="scientific">hydrothermal vent metagenome</name>
    <dbReference type="NCBI Taxonomy" id="652676"/>
    <lineage>
        <taxon>unclassified sequences</taxon>
        <taxon>metagenomes</taxon>
        <taxon>ecological metagenomes</taxon>
    </lineage>
</organism>